<protein>
    <submittedName>
        <fullName evidence="2">Uncharacterized protein</fullName>
    </submittedName>
</protein>
<evidence type="ECO:0000313" key="2">
    <source>
        <dbReference type="WBParaSite" id="nRc.2.0.1.t01293-RA"/>
    </source>
</evidence>
<dbReference type="Proteomes" id="UP000887565">
    <property type="component" value="Unplaced"/>
</dbReference>
<proteinExistence type="predicted"/>
<organism evidence="1 2">
    <name type="scientific">Romanomermis culicivorax</name>
    <name type="common">Nematode worm</name>
    <dbReference type="NCBI Taxonomy" id="13658"/>
    <lineage>
        <taxon>Eukaryota</taxon>
        <taxon>Metazoa</taxon>
        <taxon>Ecdysozoa</taxon>
        <taxon>Nematoda</taxon>
        <taxon>Enoplea</taxon>
        <taxon>Dorylaimia</taxon>
        <taxon>Mermithida</taxon>
        <taxon>Mermithoidea</taxon>
        <taxon>Mermithidae</taxon>
        <taxon>Romanomermis</taxon>
    </lineage>
</organism>
<keyword evidence="1" id="KW-1185">Reference proteome</keyword>
<accession>A0A915HI30</accession>
<dbReference type="AlphaFoldDB" id="A0A915HI30"/>
<name>A0A915HI30_ROMCU</name>
<evidence type="ECO:0000313" key="1">
    <source>
        <dbReference type="Proteomes" id="UP000887565"/>
    </source>
</evidence>
<reference evidence="2" key="1">
    <citation type="submission" date="2022-11" db="UniProtKB">
        <authorList>
            <consortium name="WormBaseParasite"/>
        </authorList>
    </citation>
    <scope>IDENTIFICATION</scope>
</reference>
<dbReference type="WBParaSite" id="nRc.2.0.1.t01293-RA">
    <property type="protein sequence ID" value="nRc.2.0.1.t01293-RA"/>
    <property type="gene ID" value="nRc.2.0.1.g01293"/>
</dbReference>
<sequence length="87" mass="9542">MVENLIIEEGKITLWDGKTLINTLGDLGSCKANAGHCVLDDGVAIWDITTLENVSPFELKKSKSGNHMIVDELQVQQEVVIHTDHTA</sequence>